<reference evidence="1" key="1">
    <citation type="journal article" date="2015" name="Nature">
        <title>Complex archaea that bridge the gap between prokaryotes and eukaryotes.</title>
        <authorList>
            <person name="Spang A."/>
            <person name="Saw J.H."/>
            <person name="Jorgensen S.L."/>
            <person name="Zaremba-Niedzwiedzka K."/>
            <person name="Martijn J."/>
            <person name="Lind A.E."/>
            <person name="van Eijk R."/>
            <person name="Schleper C."/>
            <person name="Guy L."/>
            <person name="Ettema T.J."/>
        </authorList>
    </citation>
    <scope>NUCLEOTIDE SEQUENCE</scope>
</reference>
<proteinExistence type="predicted"/>
<organism evidence="1">
    <name type="scientific">marine sediment metagenome</name>
    <dbReference type="NCBI Taxonomy" id="412755"/>
    <lineage>
        <taxon>unclassified sequences</taxon>
        <taxon>metagenomes</taxon>
        <taxon>ecological metagenomes</taxon>
    </lineage>
</organism>
<gene>
    <name evidence="1" type="ORF">LCGC14_2266960</name>
</gene>
<evidence type="ECO:0000313" key="1">
    <source>
        <dbReference type="EMBL" id="KKL54283.1"/>
    </source>
</evidence>
<name>A0A0F9CY65_9ZZZZ</name>
<dbReference type="EMBL" id="LAZR01031254">
    <property type="protein sequence ID" value="KKL54283.1"/>
    <property type="molecule type" value="Genomic_DNA"/>
</dbReference>
<dbReference type="AlphaFoldDB" id="A0A0F9CY65"/>
<accession>A0A0F9CY65</accession>
<protein>
    <submittedName>
        <fullName evidence="1">Uncharacterized protein</fullName>
    </submittedName>
</protein>
<sequence>MAVISITDYRAIMTNYADAQTQLVGISDEYYNAAYTVLNVNVFNPEIDLLVAFHNAYVVSQGAYASAPISAVNAVNALQNHILNQSVSVDGGSGITAGDKYDDINDYYSDYPASFALLIPQAFATISGQAGHTIDSAHITP</sequence>
<comment type="caution">
    <text evidence="1">The sequence shown here is derived from an EMBL/GenBank/DDBJ whole genome shotgun (WGS) entry which is preliminary data.</text>
</comment>